<protein>
    <recommendedName>
        <fullName evidence="2">Replication protein A 70 kDa DNA-binding subunit B/D first OB fold domain-containing protein</fullName>
    </recommendedName>
</protein>
<dbReference type="Proteomes" id="UP001408789">
    <property type="component" value="Unassembled WGS sequence"/>
</dbReference>
<feature type="compositionally biased region" description="Basic residues" evidence="1">
    <location>
        <begin position="454"/>
        <end position="465"/>
    </location>
</feature>
<dbReference type="SUPFAM" id="SSF50249">
    <property type="entry name" value="Nucleic acid-binding proteins"/>
    <property type="match status" value="2"/>
</dbReference>
<evidence type="ECO:0000256" key="1">
    <source>
        <dbReference type="SAM" id="MobiDB-lite"/>
    </source>
</evidence>
<reference evidence="3 4" key="1">
    <citation type="submission" date="2024-04" db="EMBL/GenBank/DDBJ databases">
        <title>The reference genome of an endangered Asteraceae, Deinandra increscens subsp. villosa, native to the Central Coast of California.</title>
        <authorList>
            <person name="Guilliams M."/>
            <person name="Hasenstab-Lehman K."/>
            <person name="Meyer R."/>
            <person name="Mcevoy S."/>
        </authorList>
    </citation>
    <scope>NUCLEOTIDE SEQUENCE [LARGE SCALE GENOMIC DNA]</scope>
    <source>
        <tissue evidence="3">Leaf</tissue>
    </source>
</reference>
<dbReference type="Pfam" id="PF02721">
    <property type="entry name" value="DUF223"/>
    <property type="match status" value="1"/>
</dbReference>
<dbReference type="InterPro" id="IPR003871">
    <property type="entry name" value="RFA1B/D_OB_1st"/>
</dbReference>
<feature type="region of interest" description="Disordered" evidence="1">
    <location>
        <begin position="400"/>
        <end position="465"/>
    </location>
</feature>
<feature type="domain" description="Replication protein A 70 kDa DNA-binding subunit B/D first OB fold" evidence="2">
    <location>
        <begin position="3"/>
        <end position="100"/>
    </location>
</feature>
<proteinExistence type="predicted"/>
<feature type="compositionally biased region" description="Low complexity" evidence="1">
    <location>
        <begin position="414"/>
        <end position="432"/>
    </location>
</feature>
<keyword evidence="4" id="KW-1185">Reference proteome</keyword>
<dbReference type="EMBL" id="JBCNJP010000003">
    <property type="protein sequence ID" value="KAK9080099.1"/>
    <property type="molecule type" value="Genomic_DNA"/>
</dbReference>
<name>A0AAP0HB44_9ASTR</name>
<dbReference type="PANTHER" id="PTHR47165">
    <property type="entry name" value="OS03G0429900 PROTEIN"/>
    <property type="match status" value="1"/>
</dbReference>
<dbReference type="InterPro" id="IPR012340">
    <property type="entry name" value="NA-bd_OB-fold"/>
</dbReference>
<evidence type="ECO:0000313" key="4">
    <source>
        <dbReference type="Proteomes" id="UP001408789"/>
    </source>
</evidence>
<evidence type="ECO:0000259" key="2">
    <source>
        <dbReference type="Pfam" id="PF02721"/>
    </source>
</evidence>
<dbReference type="AlphaFoldDB" id="A0AAP0HB44"/>
<accession>A0AAP0HB44</accession>
<sequence length="465" mass="52377">MTETISQITPTTMSFPIEIRLLHKWRPYKNGSIFSYLLIDSKGDTIQAIVTEDDDTVIESKMTIGHCYRLDGYVCARALSRMKVTPNIASIKIQKQTTIISIEDKDEIPEHYYKFTPINTIQSLPTDNEFLIDCMGRVCGIQHVDTQFYGSILKVKLQDIHGNDVVVALWEEINKSVDRHALSATNQEVIVAVLGAKVTKNHQGAMQLESTGATRVLINPEFEEANALATSFKENQGLKIPTKDLQIKYVAKPSETNKTTITDLEKQQPVDINVIVRAPSQDSSQQDLGITSDAKGVVRKQIYKTHQMERNIDVQVIQQNPQNTWTTVVTIFEEAMTSIIGISSEKMVVEHGYTDPLVIPEPIHQIKGLQKTFILRKAERYDKNTLKFVVNKIFERTNTYQQSEGKTTPKIEQSTTTPPTSVIATTITSTPPKRQRINIKKELFPQEGESSTTKKPRTANKKATT</sequence>
<comment type="caution">
    <text evidence="3">The sequence shown here is derived from an EMBL/GenBank/DDBJ whole genome shotgun (WGS) entry which is preliminary data.</text>
</comment>
<feature type="compositionally biased region" description="Polar residues" evidence="1">
    <location>
        <begin position="400"/>
        <end position="413"/>
    </location>
</feature>
<dbReference type="PANTHER" id="PTHR47165:SF4">
    <property type="entry name" value="OS03G0429900 PROTEIN"/>
    <property type="match status" value="1"/>
</dbReference>
<organism evidence="3 4">
    <name type="scientific">Deinandra increscens subsp. villosa</name>
    <dbReference type="NCBI Taxonomy" id="3103831"/>
    <lineage>
        <taxon>Eukaryota</taxon>
        <taxon>Viridiplantae</taxon>
        <taxon>Streptophyta</taxon>
        <taxon>Embryophyta</taxon>
        <taxon>Tracheophyta</taxon>
        <taxon>Spermatophyta</taxon>
        <taxon>Magnoliopsida</taxon>
        <taxon>eudicotyledons</taxon>
        <taxon>Gunneridae</taxon>
        <taxon>Pentapetalae</taxon>
        <taxon>asterids</taxon>
        <taxon>campanulids</taxon>
        <taxon>Asterales</taxon>
        <taxon>Asteraceae</taxon>
        <taxon>Asteroideae</taxon>
        <taxon>Heliantheae alliance</taxon>
        <taxon>Madieae</taxon>
        <taxon>Madiinae</taxon>
        <taxon>Deinandra</taxon>
    </lineage>
</organism>
<gene>
    <name evidence="3" type="ORF">SSX86_001774</name>
</gene>
<evidence type="ECO:0000313" key="3">
    <source>
        <dbReference type="EMBL" id="KAK9080099.1"/>
    </source>
</evidence>
<dbReference type="Gene3D" id="2.40.50.140">
    <property type="entry name" value="Nucleic acid-binding proteins"/>
    <property type="match status" value="2"/>
</dbReference>